<name>A0A0P6VQT6_9HYPH</name>
<dbReference type="GO" id="GO:0000215">
    <property type="term" value="F:tRNA 2'-phosphotransferase activity"/>
    <property type="evidence" value="ECO:0007669"/>
    <property type="project" value="TreeGrafter"/>
</dbReference>
<dbReference type="GO" id="GO:0006388">
    <property type="term" value="P:tRNA splicing, via endonucleolytic cleavage and ligation"/>
    <property type="evidence" value="ECO:0007669"/>
    <property type="project" value="UniProtKB-UniRule"/>
</dbReference>
<dbReference type="STRING" id="665126.ABB55_12255"/>
<evidence type="ECO:0000256" key="2">
    <source>
        <dbReference type="ARBA" id="ARBA00022679"/>
    </source>
</evidence>
<dbReference type="Gene3D" id="3.20.170.30">
    <property type="match status" value="1"/>
</dbReference>
<reference evidence="6 7" key="2">
    <citation type="submission" date="2015-10" db="EMBL/GenBank/DDBJ databases">
        <title>Draft Genome Sequence of Prosthecomicrobium hirschii ATCC 27832.</title>
        <authorList>
            <person name="Daniel J."/>
            <person name="Givan S.A."/>
            <person name="Brun Y.V."/>
            <person name="Brown P.J."/>
        </authorList>
    </citation>
    <scope>NUCLEOTIDE SEQUENCE [LARGE SCALE GENOMIC DNA]</scope>
    <source>
        <strain evidence="6 7">16</strain>
    </source>
</reference>
<dbReference type="InterPro" id="IPR022928">
    <property type="entry name" value="RNA_2'-PTrans_KptA"/>
</dbReference>
<accession>A0A0P6VQT6</accession>
<dbReference type="EC" id="2.7.1.-" evidence="5"/>
<dbReference type="RefSeq" id="WP_054359054.1">
    <property type="nucleotide sequence ID" value="NZ_LJYW01000001.1"/>
</dbReference>
<evidence type="ECO:0000256" key="1">
    <source>
        <dbReference type="ARBA" id="ARBA00009836"/>
    </source>
</evidence>
<comment type="similarity">
    <text evidence="1 5">Belongs to the KptA/TPT1 family.</text>
</comment>
<evidence type="ECO:0000256" key="4">
    <source>
        <dbReference type="ARBA" id="ARBA00025212"/>
    </source>
</evidence>
<dbReference type="EMBL" id="LJYW01000001">
    <property type="protein sequence ID" value="KPL52891.1"/>
    <property type="molecule type" value="Genomic_DNA"/>
</dbReference>
<dbReference type="GO" id="GO:0003950">
    <property type="term" value="F:NAD+ poly-ADP-ribosyltransferase activity"/>
    <property type="evidence" value="ECO:0007669"/>
    <property type="project" value="InterPro"/>
</dbReference>
<proteinExistence type="inferred from homology"/>
<dbReference type="HAMAP" id="MF_00299">
    <property type="entry name" value="KptA"/>
    <property type="match status" value="1"/>
</dbReference>
<reference evidence="6 7" key="1">
    <citation type="submission" date="2015-09" db="EMBL/GenBank/DDBJ databases">
        <authorList>
            <person name="Jackson K.R."/>
            <person name="Lunt B.L."/>
            <person name="Fisher J.N.B."/>
            <person name="Gardner A.V."/>
            <person name="Bailey M.E."/>
            <person name="Deus L.M."/>
            <person name="Earl A.S."/>
            <person name="Gibby P.D."/>
            <person name="Hartmann K.A."/>
            <person name="Liu J.E."/>
            <person name="Manci A.M."/>
            <person name="Nielsen D.A."/>
            <person name="Solomon M.B."/>
            <person name="Breakwell D.P."/>
            <person name="Burnett S.H."/>
            <person name="Grose J.H."/>
        </authorList>
    </citation>
    <scope>NUCLEOTIDE SEQUENCE [LARGE SCALE GENOMIC DNA]</scope>
    <source>
        <strain evidence="6 7">16</strain>
    </source>
</reference>
<comment type="function">
    <text evidence="4 5">Removes the 2'-phosphate from RNA via an intermediate in which the phosphate is ADP-ribosylated by NAD followed by a presumed transesterification to release the RNA and generate ADP-ribose 1''-2''-cyclic phosphate (APPR&gt;P). May function as an ADP-ribosylase.</text>
</comment>
<dbReference type="Pfam" id="PF01885">
    <property type="entry name" value="PTS_2-RNA"/>
    <property type="match status" value="1"/>
</dbReference>
<keyword evidence="2 5" id="KW-0808">Transferase</keyword>
<evidence type="ECO:0000313" key="7">
    <source>
        <dbReference type="Proteomes" id="UP000048984"/>
    </source>
</evidence>
<protein>
    <recommendedName>
        <fullName evidence="5">Probable RNA 2'-phosphotransferase</fullName>
        <ecNumber evidence="5">2.7.1.-</ecNumber>
    </recommendedName>
</protein>
<comment type="caution">
    <text evidence="6">The sequence shown here is derived from an EMBL/GenBank/DDBJ whole genome shotgun (WGS) entry which is preliminary data.</text>
</comment>
<gene>
    <name evidence="5" type="primary">kptA</name>
    <name evidence="6" type="ORF">ABB55_12255</name>
</gene>
<dbReference type="Proteomes" id="UP000048984">
    <property type="component" value="Unassembled WGS sequence"/>
</dbReference>
<keyword evidence="7" id="KW-1185">Reference proteome</keyword>
<dbReference type="PANTHER" id="PTHR12684:SF2">
    <property type="entry name" value="TRNA 2'-PHOSPHOTRANSFERASE 1"/>
    <property type="match status" value="1"/>
</dbReference>
<evidence type="ECO:0000313" key="6">
    <source>
        <dbReference type="EMBL" id="KPL52891.1"/>
    </source>
</evidence>
<evidence type="ECO:0000256" key="3">
    <source>
        <dbReference type="ARBA" id="ARBA00023027"/>
    </source>
</evidence>
<dbReference type="SUPFAM" id="SSF56399">
    <property type="entry name" value="ADP-ribosylation"/>
    <property type="match status" value="1"/>
</dbReference>
<evidence type="ECO:0000256" key="5">
    <source>
        <dbReference type="HAMAP-Rule" id="MF_00299"/>
    </source>
</evidence>
<dbReference type="InterPro" id="IPR002745">
    <property type="entry name" value="Ptrans_KptA/Tpt1"/>
</dbReference>
<dbReference type="Gene3D" id="1.10.10.970">
    <property type="entry name" value="RNA 2'-phosphotransferase, Tpt1/KptA family, N-terminal domain"/>
    <property type="match status" value="1"/>
</dbReference>
<dbReference type="InterPro" id="IPR042081">
    <property type="entry name" value="RNA_2'-PTrans_C"/>
</dbReference>
<organism evidence="6 7">
    <name type="scientific">Prosthecodimorpha hirschii</name>
    <dbReference type="NCBI Taxonomy" id="665126"/>
    <lineage>
        <taxon>Bacteria</taxon>
        <taxon>Pseudomonadati</taxon>
        <taxon>Pseudomonadota</taxon>
        <taxon>Alphaproteobacteria</taxon>
        <taxon>Hyphomicrobiales</taxon>
        <taxon>Ancalomicrobiaceae</taxon>
        <taxon>Prosthecodimorpha</taxon>
    </lineage>
</organism>
<sequence>MDTKALSRSVAHALRHEPWLYELELDETGAVAVADLIAGLKRERPDWRDLVPADLDTMLATASKTRFAIEHGRIRAIYGHSLPQRLERIAAAPPAILFHGTSPEAAAAIRTDGLRPMGRQYVHLSTDRATAAEVGRRKADTPVILTVAAGEAAAAGHAFYAGHDKVWLADHVPPQFIA</sequence>
<dbReference type="PANTHER" id="PTHR12684">
    <property type="entry name" value="PUTATIVE PHOSPHOTRANSFERASE"/>
    <property type="match status" value="1"/>
</dbReference>
<keyword evidence="3 5" id="KW-0520">NAD</keyword>
<dbReference type="AlphaFoldDB" id="A0A0P6VQT6"/>
<dbReference type="InterPro" id="IPR042080">
    <property type="entry name" value="RNA_2'-PTrans_N"/>
</dbReference>